<dbReference type="WBParaSite" id="maker-unitig_24578-snap-gene-0.3-mRNA-1">
    <property type="protein sequence ID" value="maker-unitig_24578-snap-gene-0.3-mRNA-1"/>
    <property type="gene ID" value="maker-unitig_24578-snap-gene-0.3"/>
</dbReference>
<organism evidence="1 2">
    <name type="scientific">Macrostomum lignano</name>
    <dbReference type="NCBI Taxonomy" id="282301"/>
    <lineage>
        <taxon>Eukaryota</taxon>
        <taxon>Metazoa</taxon>
        <taxon>Spiralia</taxon>
        <taxon>Lophotrochozoa</taxon>
        <taxon>Platyhelminthes</taxon>
        <taxon>Rhabditophora</taxon>
        <taxon>Macrostomorpha</taxon>
        <taxon>Macrostomida</taxon>
        <taxon>Macrostomidae</taxon>
        <taxon>Macrostomum</taxon>
    </lineage>
</organism>
<dbReference type="Proteomes" id="UP000095280">
    <property type="component" value="Unplaced"/>
</dbReference>
<sequence>MLLRGSTEAPKAKEGVSCLRESTAKCLQNLPSPRADEHPPALQGQLPEQILSRQERKDHLRHQRRPRCGGFVVSQHQRTRAADNADSIRRHHLALAAISTAFCKGLSAKRLPGLITSRVGTKDVSNNRPDNVLLHLTYARACWPTIEEPSTVCQLPPDPRRRQLLPARRGLHETGGNSSTEFEHMRQAHSGKTAIEIYSEWEAGEASSLRGWTLFDLRASLFDDPLSFRGPEPVCCRATQGMDRSWA</sequence>
<evidence type="ECO:0000313" key="1">
    <source>
        <dbReference type="Proteomes" id="UP000095280"/>
    </source>
</evidence>
<reference evidence="2" key="1">
    <citation type="submission" date="2016-11" db="UniProtKB">
        <authorList>
            <consortium name="WormBaseParasite"/>
        </authorList>
    </citation>
    <scope>IDENTIFICATION</scope>
</reference>
<dbReference type="AlphaFoldDB" id="A0A1I8F9Q6"/>
<proteinExistence type="predicted"/>
<keyword evidence="1" id="KW-1185">Reference proteome</keyword>
<protein>
    <submittedName>
        <fullName evidence="2">Uncharacterized protein</fullName>
    </submittedName>
</protein>
<name>A0A1I8F9Q6_9PLAT</name>
<accession>A0A1I8F9Q6</accession>
<evidence type="ECO:0000313" key="2">
    <source>
        <dbReference type="WBParaSite" id="maker-unitig_24578-snap-gene-0.3-mRNA-1"/>
    </source>
</evidence>